<dbReference type="PROSITE" id="PS00409">
    <property type="entry name" value="PROKAR_NTER_METHYL"/>
    <property type="match status" value="1"/>
</dbReference>
<dbReference type="InterPro" id="IPR012902">
    <property type="entry name" value="N_methyl_site"/>
</dbReference>
<evidence type="ECO:0000313" key="2">
    <source>
        <dbReference type="EMBL" id="GLS92591.1"/>
    </source>
</evidence>
<dbReference type="RefSeq" id="WP_284205699.1">
    <property type="nucleotide sequence ID" value="NZ_BSPQ01000026.1"/>
</dbReference>
<keyword evidence="1" id="KW-0812">Transmembrane</keyword>
<reference evidence="3" key="1">
    <citation type="journal article" date="2019" name="Int. J. Syst. Evol. Microbiol.">
        <title>The Global Catalogue of Microorganisms (GCM) 10K type strain sequencing project: providing services to taxonomists for standard genome sequencing and annotation.</title>
        <authorList>
            <consortium name="The Broad Institute Genomics Platform"/>
            <consortium name="The Broad Institute Genome Sequencing Center for Infectious Disease"/>
            <person name="Wu L."/>
            <person name="Ma J."/>
        </authorList>
    </citation>
    <scope>NUCLEOTIDE SEQUENCE [LARGE SCALE GENOMIC DNA]</scope>
    <source>
        <strain evidence="3">NBRC 103166</strain>
    </source>
</reference>
<dbReference type="Pfam" id="PF07963">
    <property type="entry name" value="N_methyl"/>
    <property type="match status" value="1"/>
</dbReference>
<name>A0ABQ6E5A8_9GAMM</name>
<keyword evidence="3" id="KW-1185">Reference proteome</keyword>
<sequence>MKTKRGFTLIELLIVIAIIGILVSVAYPTYQDSMKRGRRADAQGALQGLAQAMERNYTTQGTYAGAATGGADTGAPAIFSSTSPIDGGSIYYNLRIASAGASSYLIGAEPVGSQAGDGVLILKSTGARGWDANNTANGSLANLSASPNEVEVSEQCWKDSC</sequence>
<dbReference type="PANTHER" id="PTHR30093">
    <property type="entry name" value="GENERAL SECRETION PATHWAY PROTEIN G"/>
    <property type="match status" value="1"/>
</dbReference>
<dbReference type="NCBIfam" id="TIGR02532">
    <property type="entry name" value="IV_pilin_GFxxxE"/>
    <property type="match status" value="1"/>
</dbReference>
<dbReference type="InterPro" id="IPR031982">
    <property type="entry name" value="PilE-like"/>
</dbReference>
<comment type="caution">
    <text evidence="2">The sequence shown here is derived from an EMBL/GenBank/DDBJ whole genome shotgun (WGS) entry which is preliminary data.</text>
</comment>
<protein>
    <submittedName>
        <fullName evidence="2">Pilus assembly protein PilE</fullName>
    </submittedName>
</protein>
<gene>
    <name evidence="2" type="primary">pilE_2</name>
    <name evidence="2" type="ORF">GCM10007916_36630</name>
</gene>
<organism evidence="2 3">
    <name type="scientific">Psychromonas marina</name>
    <dbReference type="NCBI Taxonomy" id="88364"/>
    <lineage>
        <taxon>Bacteria</taxon>
        <taxon>Pseudomonadati</taxon>
        <taxon>Pseudomonadota</taxon>
        <taxon>Gammaproteobacteria</taxon>
        <taxon>Alteromonadales</taxon>
        <taxon>Psychromonadaceae</taxon>
        <taxon>Psychromonas</taxon>
    </lineage>
</organism>
<dbReference type="Proteomes" id="UP001157353">
    <property type="component" value="Unassembled WGS sequence"/>
</dbReference>
<dbReference type="SUPFAM" id="SSF54523">
    <property type="entry name" value="Pili subunits"/>
    <property type="match status" value="1"/>
</dbReference>
<accession>A0ABQ6E5A8</accession>
<evidence type="ECO:0000313" key="3">
    <source>
        <dbReference type="Proteomes" id="UP001157353"/>
    </source>
</evidence>
<dbReference type="Gene3D" id="3.30.700.10">
    <property type="entry name" value="Glycoprotein, Type 4 Pilin"/>
    <property type="match status" value="1"/>
</dbReference>
<feature type="transmembrane region" description="Helical" evidence="1">
    <location>
        <begin position="6"/>
        <end position="30"/>
    </location>
</feature>
<dbReference type="PANTHER" id="PTHR30093:SF47">
    <property type="entry name" value="TYPE IV PILUS NON-CORE MINOR PILIN PILE"/>
    <property type="match status" value="1"/>
</dbReference>
<keyword evidence="1" id="KW-0472">Membrane</keyword>
<keyword evidence="1" id="KW-1133">Transmembrane helix</keyword>
<proteinExistence type="predicted"/>
<dbReference type="InterPro" id="IPR045584">
    <property type="entry name" value="Pilin-like"/>
</dbReference>
<evidence type="ECO:0000256" key="1">
    <source>
        <dbReference type="SAM" id="Phobius"/>
    </source>
</evidence>
<dbReference type="Pfam" id="PF16732">
    <property type="entry name" value="ComP_DUS"/>
    <property type="match status" value="1"/>
</dbReference>
<dbReference type="EMBL" id="BSPQ01000026">
    <property type="protein sequence ID" value="GLS92591.1"/>
    <property type="molecule type" value="Genomic_DNA"/>
</dbReference>